<accession>A0AAV4V3P4</accession>
<comment type="caution">
    <text evidence="2">The sequence shown here is derived from an EMBL/GenBank/DDBJ whole genome shotgun (WGS) entry which is preliminary data.</text>
</comment>
<organism evidence="2 3">
    <name type="scientific">Caerostris extrusa</name>
    <name type="common">Bark spider</name>
    <name type="synonym">Caerostris bankana</name>
    <dbReference type="NCBI Taxonomy" id="172846"/>
    <lineage>
        <taxon>Eukaryota</taxon>
        <taxon>Metazoa</taxon>
        <taxon>Ecdysozoa</taxon>
        <taxon>Arthropoda</taxon>
        <taxon>Chelicerata</taxon>
        <taxon>Arachnida</taxon>
        <taxon>Araneae</taxon>
        <taxon>Araneomorphae</taxon>
        <taxon>Entelegynae</taxon>
        <taxon>Araneoidea</taxon>
        <taxon>Araneidae</taxon>
        <taxon>Caerostris</taxon>
    </lineage>
</organism>
<evidence type="ECO:0000313" key="2">
    <source>
        <dbReference type="EMBL" id="GIY64599.1"/>
    </source>
</evidence>
<name>A0AAV4V3P4_CAEEX</name>
<dbReference type="Proteomes" id="UP001054945">
    <property type="component" value="Unassembled WGS sequence"/>
</dbReference>
<feature type="compositionally biased region" description="Basic and acidic residues" evidence="1">
    <location>
        <begin position="10"/>
        <end position="28"/>
    </location>
</feature>
<reference evidence="2 3" key="1">
    <citation type="submission" date="2021-06" db="EMBL/GenBank/DDBJ databases">
        <title>Caerostris extrusa draft genome.</title>
        <authorList>
            <person name="Kono N."/>
            <person name="Arakawa K."/>
        </authorList>
    </citation>
    <scope>NUCLEOTIDE SEQUENCE [LARGE SCALE GENOMIC DNA]</scope>
</reference>
<dbReference type="EMBL" id="BPLR01013899">
    <property type="protein sequence ID" value="GIY64599.1"/>
    <property type="molecule type" value="Genomic_DNA"/>
</dbReference>
<proteinExistence type="predicted"/>
<gene>
    <name evidence="2" type="ORF">CEXT_299031</name>
</gene>
<evidence type="ECO:0000313" key="3">
    <source>
        <dbReference type="Proteomes" id="UP001054945"/>
    </source>
</evidence>
<protein>
    <submittedName>
        <fullName evidence="2">Uncharacterized protein</fullName>
    </submittedName>
</protein>
<keyword evidence="3" id="KW-1185">Reference proteome</keyword>
<dbReference type="AlphaFoldDB" id="A0AAV4V3P4"/>
<evidence type="ECO:0000256" key="1">
    <source>
        <dbReference type="SAM" id="MobiDB-lite"/>
    </source>
</evidence>
<feature type="region of interest" description="Disordered" evidence="1">
    <location>
        <begin position="1"/>
        <end position="33"/>
    </location>
</feature>
<sequence length="70" mass="8054">MDDTFNSSQDMHHLKFGERTHHPEKGAPKEQSNSHPILQFDFAMVLASFKQLEKMSHGIGQLGSWYLLIK</sequence>